<evidence type="ECO:0000313" key="3">
    <source>
        <dbReference type="Proteomes" id="UP000325902"/>
    </source>
</evidence>
<reference evidence="2 3" key="1">
    <citation type="journal article" date="2019" name="Sci. Rep.">
        <title>A multi-omics analysis of the grapevine pathogen Lasiodiplodia theobromae reveals that temperature affects the expression of virulence- and pathogenicity-related genes.</title>
        <authorList>
            <person name="Felix C."/>
            <person name="Meneses R."/>
            <person name="Goncalves M.F.M."/>
            <person name="Tilleman L."/>
            <person name="Duarte A.S."/>
            <person name="Jorrin-Novo J.V."/>
            <person name="Van de Peer Y."/>
            <person name="Deforce D."/>
            <person name="Van Nieuwerburgh F."/>
            <person name="Esteves A.C."/>
            <person name="Alves A."/>
        </authorList>
    </citation>
    <scope>NUCLEOTIDE SEQUENCE [LARGE SCALE GENOMIC DNA]</scope>
    <source>
        <strain evidence="2 3">LA-SOL3</strain>
    </source>
</reference>
<accession>A0A5N5DQF7</accession>
<dbReference type="PANTHER" id="PTHR42047">
    <property type="entry name" value="PROTEIN, PUTATIVE (AFU_ORTHOLOGUE AFUA_6G03560)-RELATED"/>
    <property type="match status" value="1"/>
</dbReference>
<feature type="signal peptide" evidence="1">
    <location>
        <begin position="1"/>
        <end position="19"/>
    </location>
</feature>
<feature type="chain" id="PRO_5024874649" evidence="1">
    <location>
        <begin position="20"/>
        <end position="180"/>
    </location>
</feature>
<dbReference type="InterPro" id="IPR052820">
    <property type="entry name" value="PhiA_domain"/>
</dbReference>
<keyword evidence="1" id="KW-0732">Signal</keyword>
<proteinExistence type="predicted"/>
<organism evidence="2 3">
    <name type="scientific">Lasiodiplodia theobromae</name>
    <dbReference type="NCBI Taxonomy" id="45133"/>
    <lineage>
        <taxon>Eukaryota</taxon>
        <taxon>Fungi</taxon>
        <taxon>Dikarya</taxon>
        <taxon>Ascomycota</taxon>
        <taxon>Pezizomycotina</taxon>
        <taxon>Dothideomycetes</taxon>
        <taxon>Dothideomycetes incertae sedis</taxon>
        <taxon>Botryosphaeriales</taxon>
        <taxon>Botryosphaeriaceae</taxon>
        <taxon>Lasiodiplodia</taxon>
    </lineage>
</organism>
<name>A0A5N5DQF7_9PEZI</name>
<dbReference type="PANTHER" id="PTHR42047:SF1">
    <property type="entry name" value="PROTEIN, PUTATIVE (AFU_ORTHOLOGUE AFUA_6G03560)-RELATED"/>
    <property type="match status" value="1"/>
</dbReference>
<dbReference type="AlphaFoldDB" id="A0A5N5DQF7"/>
<sequence>MKSFAIAATLLAAAPAALGQFVGLAARSASPIHFGSINAAGGKFWIGKETSSYCPSSVVADCETAYPGNVTVFAGGDNTLGLNTAVPGGQQVYIAPDGSLSFTQAHSAYTPEGSVTTGFTLSSSSGLGYLGWTNGFTACASPNGTFPYQIFGGGFNQTNCLGFNFLASNYTGGTNAWQYA</sequence>
<evidence type="ECO:0000313" key="2">
    <source>
        <dbReference type="EMBL" id="KAB2579870.1"/>
    </source>
</evidence>
<gene>
    <name evidence="2" type="ORF">DBV05_g1537</name>
</gene>
<keyword evidence="3" id="KW-1185">Reference proteome</keyword>
<dbReference type="OrthoDB" id="5430620at2759"/>
<comment type="caution">
    <text evidence="2">The sequence shown here is derived from an EMBL/GenBank/DDBJ whole genome shotgun (WGS) entry which is preliminary data.</text>
</comment>
<dbReference type="Proteomes" id="UP000325902">
    <property type="component" value="Unassembled WGS sequence"/>
</dbReference>
<evidence type="ECO:0000256" key="1">
    <source>
        <dbReference type="SAM" id="SignalP"/>
    </source>
</evidence>
<protein>
    <submittedName>
        <fullName evidence="2">Putative secreted protein</fullName>
    </submittedName>
</protein>
<dbReference type="EMBL" id="VCHE01000005">
    <property type="protein sequence ID" value="KAB2579870.1"/>
    <property type="molecule type" value="Genomic_DNA"/>
</dbReference>